<dbReference type="Proteomes" id="UP000005237">
    <property type="component" value="Unassembled WGS sequence"/>
</dbReference>
<reference evidence="1" key="2">
    <citation type="submission" date="2022-06" db="UniProtKB">
        <authorList>
            <consortium name="EnsemblMetazoa"/>
        </authorList>
    </citation>
    <scope>IDENTIFICATION</scope>
    <source>
        <strain evidence="1">DF5081</strain>
    </source>
</reference>
<evidence type="ECO:0000313" key="1">
    <source>
        <dbReference type="EnsemblMetazoa" id="CJA38778.1"/>
    </source>
</evidence>
<keyword evidence="2" id="KW-1185">Reference proteome</keyword>
<reference evidence="2" key="1">
    <citation type="submission" date="2010-08" db="EMBL/GenBank/DDBJ databases">
        <authorList>
            <consortium name="Caenorhabditis japonica Sequencing Consortium"/>
            <person name="Wilson R.K."/>
        </authorList>
    </citation>
    <scope>NUCLEOTIDE SEQUENCE [LARGE SCALE GENOMIC DNA]</scope>
    <source>
        <strain evidence="2">DF5081</strain>
    </source>
</reference>
<evidence type="ECO:0000313" key="2">
    <source>
        <dbReference type="Proteomes" id="UP000005237"/>
    </source>
</evidence>
<name>A0A8R1ITW4_CAEJA</name>
<organism evidence="1 2">
    <name type="scientific">Caenorhabditis japonica</name>
    <dbReference type="NCBI Taxonomy" id="281687"/>
    <lineage>
        <taxon>Eukaryota</taxon>
        <taxon>Metazoa</taxon>
        <taxon>Ecdysozoa</taxon>
        <taxon>Nematoda</taxon>
        <taxon>Chromadorea</taxon>
        <taxon>Rhabditida</taxon>
        <taxon>Rhabditina</taxon>
        <taxon>Rhabditomorpha</taxon>
        <taxon>Rhabditoidea</taxon>
        <taxon>Rhabditidae</taxon>
        <taxon>Peloderinae</taxon>
        <taxon>Caenorhabditis</taxon>
    </lineage>
</organism>
<dbReference type="EnsemblMetazoa" id="CJA38778.1">
    <property type="protein sequence ID" value="CJA38778.1"/>
    <property type="gene ID" value="WBGene00214625"/>
</dbReference>
<accession>A0A8R1ITW4</accession>
<proteinExistence type="predicted"/>
<dbReference type="AlphaFoldDB" id="A0A8R1ITW4"/>
<protein>
    <submittedName>
        <fullName evidence="1">Uncharacterized protein</fullName>
    </submittedName>
</protein>
<sequence>MQFSASQINEKFEHKLTQKVTNRLESVYNQRPIRCEEMASVLLGLFDNDNYNCVFENGKLYKNVGYVKKHKV</sequence>